<feature type="signal peptide" evidence="1">
    <location>
        <begin position="1"/>
        <end position="22"/>
    </location>
</feature>
<feature type="domain" description="Peptidase M15C" evidence="2">
    <location>
        <begin position="164"/>
        <end position="247"/>
    </location>
</feature>
<evidence type="ECO:0000256" key="1">
    <source>
        <dbReference type="SAM" id="SignalP"/>
    </source>
</evidence>
<accession>A0A928BTP9</accession>
<comment type="caution">
    <text evidence="3">The sequence shown here is derived from an EMBL/GenBank/DDBJ whole genome shotgun (WGS) entry which is preliminary data.</text>
</comment>
<proteinExistence type="predicted"/>
<sequence length="249" mass="28820">MKRNLLTLLTVLALLLCTNACSNNDNSTPPDITPLTEWQAGKIVSTEAVTAYGGIDKCFAAEPIPDGVWQRMQGKTYKENPYIGRDDLRHIRALHWDYDNQMHIGEMVCNKVIADRVARILRQLFDAKYPIQRMLLPDVYDADDETQMRDNNSSCFCYRTISSSTNLSKHARGLAIDINTLYNPYYKKRDDGTLFIQPATAEIYCNRDWDFPYKIDHDDLCFRLFTEAGFEWGGDWTTCKDYQHFELIE</sequence>
<dbReference type="Proteomes" id="UP000763088">
    <property type="component" value="Unassembled WGS sequence"/>
</dbReference>
<gene>
    <name evidence="3" type="ORF">E7102_05605</name>
</gene>
<reference evidence="3" key="1">
    <citation type="submission" date="2019-04" db="EMBL/GenBank/DDBJ databases">
        <title>Evolution of Biomass-Degrading Anaerobic Consortia Revealed by Metagenomics.</title>
        <authorList>
            <person name="Peng X."/>
        </authorList>
    </citation>
    <scope>NUCLEOTIDE SEQUENCE</scope>
    <source>
        <strain evidence="3">SIG141</strain>
    </source>
</reference>
<dbReference type="Pfam" id="PF13539">
    <property type="entry name" value="Peptidase_M15_4"/>
    <property type="match status" value="1"/>
</dbReference>
<name>A0A928BTP9_XYLRU</name>
<organism evidence="3 4">
    <name type="scientific">Xylanibacter ruminicola</name>
    <name type="common">Prevotella ruminicola</name>
    <dbReference type="NCBI Taxonomy" id="839"/>
    <lineage>
        <taxon>Bacteria</taxon>
        <taxon>Pseudomonadati</taxon>
        <taxon>Bacteroidota</taxon>
        <taxon>Bacteroidia</taxon>
        <taxon>Bacteroidales</taxon>
        <taxon>Prevotellaceae</taxon>
        <taxon>Xylanibacter</taxon>
    </lineage>
</organism>
<evidence type="ECO:0000259" key="2">
    <source>
        <dbReference type="Pfam" id="PF13539"/>
    </source>
</evidence>
<dbReference type="InterPro" id="IPR009045">
    <property type="entry name" value="Zn_M74/Hedgehog-like"/>
</dbReference>
<keyword evidence="1" id="KW-0732">Signal</keyword>
<dbReference type="InterPro" id="IPR039561">
    <property type="entry name" value="Peptidase_M15C"/>
</dbReference>
<feature type="chain" id="PRO_5037955226" evidence="1">
    <location>
        <begin position="23"/>
        <end position="249"/>
    </location>
</feature>
<evidence type="ECO:0000313" key="4">
    <source>
        <dbReference type="Proteomes" id="UP000763088"/>
    </source>
</evidence>
<dbReference type="GO" id="GO:0008233">
    <property type="term" value="F:peptidase activity"/>
    <property type="evidence" value="ECO:0007669"/>
    <property type="project" value="InterPro"/>
</dbReference>
<dbReference type="SUPFAM" id="SSF55166">
    <property type="entry name" value="Hedgehog/DD-peptidase"/>
    <property type="match status" value="1"/>
</dbReference>
<dbReference type="AlphaFoldDB" id="A0A928BTP9"/>
<protein>
    <submittedName>
        <fullName evidence="3">M15 family metallopeptidase</fullName>
    </submittedName>
</protein>
<evidence type="ECO:0000313" key="3">
    <source>
        <dbReference type="EMBL" id="MBE6265927.1"/>
    </source>
</evidence>
<dbReference type="EMBL" id="SUYD01000005">
    <property type="protein sequence ID" value="MBE6265927.1"/>
    <property type="molecule type" value="Genomic_DNA"/>
</dbReference>
<dbReference type="Gene3D" id="3.30.1380.10">
    <property type="match status" value="1"/>
</dbReference>